<organism evidence="1 2">
    <name type="scientific">Elysia crispata</name>
    <name type="common">lettuce slug</name>
    <dbReference type="NCBI Taxonomy" id="231223"/>
    <lineage>
        <taxon>Eukaryota</taxon>
        <taxon>Metazoa</taxon>
        <taxon>Spiralia</taxon>
        <taxon>Lophotrochozoa</taxon>
        <taxon>Mollusca</taxon>
        <taxon>Gastropoda</taxon>
        <taxon>Heterobranchia</taxon>
        <taxon>Euthyneura</taxon>
        <taxon>Panpulmonata</taxon>
        <taxon>Sacoglossa</taxon>
        <taxon>Placobranchoidea</taxon>
        <taxon>Plakobranchidae</taxon>
        <taxon>Elysia</taxon>
    </lineage>
</organism>
<proteinExistence type="predicted"/>
<dbReference type="Pfam" id="PF13561">
    <property type="entry name" value="adh_short_C2"/>
    <property type="match status" value="1"/>
</dbReference>
<name>A0AAE1AJE5_9GAST</name>
<dbReference type="PRINTS" id="PR00080">
    <property type="entry name" value="SDRFAMILY"/>
</dbReference>
<evidence type="ECO:0000313" key="1">
    <source>
        <dbReference type="EMBL" id="KAK3788919.1"/>
    </source>
</evidence>
<dbReference type="EMBL" id="JAWDGP010001711">
    <property type="protein sequence ID" value="KAK3788919.1"/>
    <property type="molecule type" value="Genomic_DNA"/>
</dbReference>
<gene>
    <name evidence="1" type="ORF">RRG08_010168</name>
</gene>
<accession>A0AAE1AJE5</accession>
<dbReference type="Gene3D" id="3.40.50.720">
    <property type="entry name" value="NAD(P)-binding Rossmann-like Domain"/>
    <property type="match status" value="1"/>
</dbReference>
<keyword evidence="2" id="KW-1185">Reference proteome</keyword>
<comment type="caution">
    <text evidence="1">The sequence shown here is derived from an EMBL/GenBank/DDBJ whole genome shotgun (WGS) entry which is preliminary data.</text>
</comment>
<dbReference type="Proteomes" id="UP001283361">
    <property type="component" value="Unassembled WGS sequence"/>
</dbReference>
<dbReference type="InterPro" id="IPR036291">
    <property type="entry name" value="NAD(P)-bd_dom_sf"/>
</dbReference>
<dbReference type="AlphaFoldDB" id="A0AAE1AJE5"/>
<reference evidence="1" key="1">
    <citation type="journal article" date="2023" name="G3 (Bethesda)">
        <title>A reference genome for the long-term kleptoplast-retaining sea slug Elysia crispata morphotype clarki.</title>
        <authorList>
            <person name="Eastman K.E."/>
            <person name="Pendleton A.L."/>
            <person name="Shaikh M.A."/>
            <person name="Suttiyut T."/>
            <person name="Ogas R."/>
            <person name="Tomko P."/>
            <person name="Gavelis G."/>
            <person name="Widhalm J.R."/>
            <person name="Wisecaver J.H."/>
        </authorList>
    </citation>
    <scope>NUCLEOTIDE SEQUENCE</scope>
    <source>
        <strain evidence="1">ECLA1</strain>
    </source>
</reference>
<protein>
    <submittedName>
        <fullName evidence="1">Uncharacterized protein</fullName>
    </submittedName>
</protein>
<sequence>MSLVEGKSVIVTGSSSGIGLATAVMFASRGSNVTVCGRDTQRVTDAVKSCEEARNKAGHSGNKIISVAGDITDQSVIKETVEKTVDAFGQLDVVVANHGVSMSDVDMFVDTWTPECFDATMNSNVKSYLALIQEAVPHLKKSRGNVVCVSSIGSSVATPSPTNYVISKAAVDHMTRCLALQLGPNGIRINAINPTYVPTRVLRDASDMIKMIEPVMGKVFENEAPLQGQTSGAEEQAEVILFLASDAARMVHGQCIIVDAGISLKGNPFNYPPVYMKYLNIPDKA</sequence>
<dbReference type="PANTHER" id="PTHR43975:SF2">
    <property type="entry name" value="EG:BACR7A4.14 PROTEIN-RELATED"/>
    <property type="match status" value="1"/>
</dbReference>
<dbReference type="SUPFAM" id="SSF51735">
    <property type="entry name" value="NAD(P)-binding Rossmann-fold domains"/>
    <property type="match status" value="1"/>
</dbReference>
<dbReference type="PANTHER" id="PTHR43975">
    <property type="entry name" value="ZGC:101858"/>
    <property type="match status" value="1"/>
</dbReference>
<dbReference type="FunFam" id="3.40.50.720:FF:000084">
    <property type="entry name" value="Short-chain dehydrogenase reductase"/>
    <property type="match status" value="1"/>
</dbReference>
<dbReference type="PRINTS" id="PR00081">
    <property type="entry name" value="GDHRDH"/>
</dbReference>
<dbReference type="InterPro" id="IPR002347">
    <property type="entry name" value="SDR_fam"/>
</dbReference>
<evidence type="ECO:0000313" key="2">
    <source>
        <dbReference type="Proteomes" id="UP001283361"/>
    </source>
</evidence>